<keyword evidence="3" id="KW-0902">Two-component regulatory system</keyword>
<dbReference type="PANTHER" id="PTHR24421">
    <property type="entry name" value="NITRATE/NITRITE SENSOR PROTEIN NARX-RELATED"/>
    <property type="match status" value="1"/>
</dbReference>
<dbReference type="Pfam" id="PF07730">
    <property type="entry name" value="HisKA_3"/>
    <property type="match status" value="1"/>
</dbReference>
<keyword evidence="6" id="KW-1185">Reference proteome</keyword>
<keyword evidence="1" id="KW-0808">Transferase</keyword>
<dbReference type="SUPFAM" id="SSF55874">
    <property type="entry name" value="ATPase domain of HSP90 chaperone/DNA topoisomerase II/histidine kinase"/>
    <property type="match status" value="1"/>
</dbReference>
<evidence type="ECO:0000256" key="2">
    <source>
        <dbReference type="ARBA" id="ARBA00022777"/>
    </source>
</evidence>
<dbReference type="Proteomes" id="UP001058236">
    <property type="component" value="Chromosome"/>
</dbReference>
<dbReference type="PANTHER" id="PTHR24421:SF63">
    <property type="entry name" value="SENSOR HISTIDINE KINASE DESK"/>
    <property type="match status" value="1"/>
</dbReference>
<dbReference type="InterPro" id="IPR036890">
    <property type="entry name" value="HATPase_C_sf"/>
</dbReference>
<protein>
    <submittedName>
        <fullName evidence="5">Histidine kinase</fullName>
    </submittedName>
</protein>
<name>A0ABY5FFQ1_9ACTN</name>
<dbReference type="Gene3D" id="1.20.5.1930">
    <property type="match status" value="1"/>
</dbReference>
<reference evidence="5" key="1">
    <citation type="submission" date="2022-07" db="EMBL/GenBank/DDBJ databases">
        <title>Genomic of Streptomyces cavourensis F2.</title>
        <authorList>
            <person name="Hu S."/>
            <person name="Liang W."/>
        </authorList>
    </citation>
    <scope>NUCLEOTIDE SEQUENCE</scope>
    <source>
        <strain evidence="5">F2</strain>
    </source>
</reference>
<dbReference type="Gene3D" id="3.30.565.10">
    <property type="entry name" value="Histidine kinase-like ATPase, C-terminal domain"/>
    <property type="match status" value="1"/>
</dbReference>
<proteinExistence type="predicted"/>
<feature type="domain" description="Signal transduction histidine kinase subgroup 3 dimerisation and phosphoacceptor" evidence="4">
    <location>
        <begin position="32"/>
        <end position="94"/>
    </location>
</feature>
<dbReference type="GO" id="GO:0016301">
    <property type="term" value="F:kinase activity"/>
    <property type="evidence" value="ECO:0007669"/>
    <property type="project" value="UniProtKB-KW"/>
</dbReference>
<dbReference type="EMBL" id="CP101397">
    <property type="protein sequence ID" value="UTR82519.1"/>
    <property type="molecule type" value="Genomic_DNA"/>
</dbReference>
<sequence>MAQALHVPSARAAEDAGTAAADALRRRIAVRERVRFARDLHDLLGPRLLAITLQCELALRLMDRTPESARSRLAEALSGMREIQQEARRVAHGYHCLSLDTEIESVRGLLEAAGVRTEAEPGPAGVALPPLLQTVLATTVREASANVLRHSRARVCRIAVDAPPGEVVLTVTNDGVRGAERLNAPTASGGSGDSWEVGERVEGGPGVGPGLGLRSLAERITVVGGVLAHGPYPSGHYTLTARFPLPGPAPDGPVVSLPV</sequence>
<dbReference type="InterPro" id="IPR050482">
    <property type="entry name" value="Sensor_HK_TwoCompSys"/>
</dbReference>
<dbReference type="RefSeq" id="WP_240324027.1">
    <property type="nucleotide sequence ID" value="NZ_CP024957.1"/>
</dbReference>
<accession>A0ABY5FFQ1</accession>
<organism evidence="5 6">
    <name type="scientific">Streptomyces cavourensis</name>
    <dbReference type="NCBI Taxonomy" id="67258"/>
    <lineage>
        <taxon>Bacteria</taxon>
        <taxon>Bacillati</taxon>
        <taxon>Actinomycetota</taxon>
        <taxon>Actinomycetes</taxon>
        <taxon>Kitasatosporales</taxon>
        <taxon>Streptomycetaceae</taxon>
        <taxon>Streptomyces</taxon>
    </lineage>
</organism>
<evidence type="ECO:0000259" key="4">
    <source>
        <dbReference type="Pfam" id="PF07730"/>
    </source>
</evidence>
<evidence type="ECO:0000256" key="3">
    <source>
        <dbReference type="ARBA" id="ARBA00023012"/>
    </source>
</evidence>
<evidence type="ECO:0000313" key="5">
    <source>
        <dbReference type="EMBL" id="UTR82519.1"/>
    </source>
</evidence>
<evidence type="ECO:0000313" key="6">
    <source>
        <dbReference type="Proteomes" id="UP001058236"/>
    </source>
</evidence>
<keyword evidence="2 5" id="KW-0418">Kinase</keyword>
<evidence type="ECO:0000256" key="1">
    <source>
        <dbReference type="ARBA" id="ARBA00022679"/>
    </source>
</evidence>
<dbReference type="InterPro" id="IPR011712">
    <property type="entry name" value="Sig_transdc_His_kin_sub3_dim/P"/>
</dbReference>
<gene>
    <name evidence="5" type="ORF">NLU04_30650</name>
</gene>